<dbReference type="GO" id="GO:0009252">
    <property type="term" value="P:peptidoglycan biosynthetic process"/>
    <property type="evidence" value="ECO:0007669"/>
    <property type="project" value="UniProtKB-UniRule"/>
</dbReference>
<dbReference type="GO" id="GO:0008763">
    <property type="term" value="F:UDP-N-acetylmuramate-L-alanine ligase activity"/>
    <property type="evidence" value="ECO:0007669"/>
    <property type="project" value="UniProtKB-UniRule"/>
</dbReference>
<evidence type="ECO:0000256" key="12">
    <source>
        <dbReference type="ARBA" id="ARBA00023316"/>
    </source>
</evidence>
<dbReference type="Pfam" id="PF01225">
    <property type="entry name" value="Mur_ligase"/>
    <property type="match status" value="1"/>
</dbReference>
<evidence type="ECO:0000256" key="9">
    <source>
        <dbReference type="ARBA" id="ARBA00022960"/>
    </source>
</evidence>
<dbReference type="InterPro" id="IPR005758">
    <property type="entry name" value="UDP-N-AcMur_Ala_ligase_MurC"/>
</dbReference>
<dbReference type="AlphaFoldDB" id="A0A6J4RCS2"/>
<keyword evidence="6 14" id="KW-0132">Cell division</keyword>
<keyword evidence="11 14" id="KW-0131">Cell cycle</keyword>
<evidence type="ECO:0000256" key="4">
    <source>
        <dbReference type="ARBA" id="ARBA00022490"/>
    </source>
</evidence>
<evidence type="ECO:0000259" key="16">
    <source>
        <dbReference type="Pfam" id="PF01225"/>
    </source>
</evidence>
<evidence type="ECO:0000256" key="14">
    <source>
        <dbReference type="HAMAP-Rule" id="MF_00046"/>
    </source>
</evidence>
<evidence type="ECO:0000259" key="17">
    <source>
        <dbReference type="Pfam" id="PF02875"/>
    </source>
</evidence>
<feature type="binding site" evidence="14">
    <location>
        <begin position="117"/>
        <end position="123"/>
    </location>
    <ligand>
        <name>ATP</name>
        <dbReference type="ChEBI" id="CHEBI:30616"/>
    </ligand>
</feature>
<keyword evidence="8 14" id="KW-0067">ATP-binding</keyword>
<evidence type="ECO:0000256" key="13">
    <source>
        <dbReference type="ARBA" id="ARBA00047833"/>
    </source>
</evidence>
<dbReference type="PANTHER" id="PTHR43445">
    <property type="entry name" value="UDP-N-ACETYLMURAMATE--L-ALANINE LIGASE-RELATED"/>
    <property type="match status" value="1"/>
</dbReference>
<dbReference type="GO" id="GO:0005524">
    <property type="term" value="F:ATP binding"/>
    <property type="evidence" value="ECO:0007669"/>
    <property type="project" value="UniProtKB-UniRule"/>
</dbReference>
<dbReference type="GO" id="GO:0071555">
    <property type="term" value="P:cell wall organization"/>
    <property type="evidence" value="ECO:0007669"/>
    <property type="project" value="UniProtKB-KW"/>
</dbReference>
<dbReference type="Gene3D" id="3.40.1190.10">
    <property type="entry name" value="Mur-like, catalytic domain"/>
    <property type="match status" value="1"/>
</dbReference>
<name>A0A6J4RCS2_9ACTN</name>
<keyword evidence="4 14" id="KW-0963">Cytoplasm</keyword>
<evidence type="ECO:0000256" key="10">
    <source>
        <dbReference type="ARBA" id="ARBA00022984"/>
    </source>
</evidence>
<dbReference type="EC" id="6.3.2.8" evidence="3 14"/>
<evidence type="ECO:0000256" key="3">
    <source>
        <dbReference type="ARBA" id="ARBA00012211"/>
    </source>
</evidence>
<dbReference type="PANTHER" id="PTHR43445:SF3">
    <property type="entry name" value="UDP-N-ACETYLMURAMATE--L-ALANINE LIGASE"/>
    <property type="match status" value="1"/>
</dbReference>
<evidence type="ECO:0000256" key="5">
    <source>
        <dbReference type="ARBA" id="ARBA00022598"/>
    </source>
</evidence>
<feature type="domain" description="Mur ligase central" evidence="18">
    <location>
        <begin position="115"/>
        <end position="275"/>
    </location>
</feature>
<proteinExistence type="inferred from homology"/>
<evidence type="ECO:0000256" key="15">
    <source>
        <dbReference type="SAM" id="Phobius"/>
    </source>
</evidence>
<evidence type="ECO:0000313" key="19">
    <source>
        <dbReference type="EMBL" id="CAA9462149.1"/>
    </source>
</evidence>
<dbReference type="InterPro" id="IPR036565">
    <property type="entry name" value="Mur-like_cat_sf"/>
</dbReference>
<dbReference type="GO" id="GO:0005737">
    <property type="term" value="C:cytoplasm"/>
    <property type="evidence" value="ECO:0007669"/>
    <property type="project" value="UniProtKB-SubCell"/>
</dbReference>
<organism evidence="19">
    <name type="scientific">uncultured Solirubrobacteraceae bacterium</name>
    <dbReference type="NCBI Taxonomy" id="1162706"/>
    <lineage>
        <taxon>Bacteria</taxon>
        <taxon>Bacillati</taxon>
        <taxon>Actinomycetota</taxon>
        <taxon>Thermoleophilia</taxon>
        <taxon>Solirubrobacterales</taxon>
        <taxon>Solirubrobacteraceae</taxon>
        <taxon>environmental samples</taxon>
    </lineage>
</organism>
<evidence type="ECO:0000256" key="7">
    <source>
        <dbReference type="ARBA" id="ARBA00022741"/>
    </source>
</evidence>
<keyword evidence="15" id="KW-1133">Transmembrane helix</keyword>
<dbReference type="HAMAP" id="MF_00046">
    <property type="entry name" value="MurC"/>
    <property type="match status" value="1"/>
</dbReference>
<comment type="function">
    <text evidence="14">Cell wall formation.</text>
</comment>
<dbReference type="NCBIfam" id="TIGR01082">
    <property type="entry name" value="murC"/>
    <property type="match status" value="1"/>
</dbReference>
<feature type="transmembrane region" description="Helical" evidence="15">
    <location>
        <begin position="12"/>
        <end position="34"/>
    </location>
</feature>
<keyword evidence="15" id="KW-0812">Transmembrane</keyword>
<evidence type="ECO:0000256" key="6">
    <source>
        <dbReference type="ARBA" id="ARBA00022618"/>
    </source>
</evidence>
<keyword evidence="10 14" id="KW-0573">Peptidoglycan synthesis</keyword>
<dbReference type="Pfam" id="PF02875">
    <property type="entry name" value="Mur_ligase_C"/>
    <property type="match status" value="1"/>
</dbReference>
<accession>A0A6J4RCS2</accession>
<dbReference type="InterPro" id="IPR050061">
    <property type="entry name" value="MurCDEF_pg_biosynth"/>
</dbReference>
<evidence type="ECO:0000256" key="11">
    <source>
        <dbReference type="ARBA" id="ARBA00023306"/>
    </source>
</evidence>
<reference evidence="19" key="1">
    <citation type="submission" date="2020-02" db="EMBL/GenBank/DDBJ databases">
        <authorList>
            <person name="Meier V. D."/>
        </authorList>
    </citation>
    <scope>NUCLEOTIDE SEQUENCE</scope>
    <source>
        <strain evidence="19">AVDCRST_MAG38</strain>
    </source>
</reference>
<keyword evidence="9 14" id="KW-0133">Cell shape</keyword>
<evidence type="ECO:0000256" key="1">
    <source>
        <dbReference type="ARBA" id="ARBA00004496"/>
    </source>
</evidence>
<comment type="catalytic activity">
    <reaction evidence="13 14">
        <text>UDP-N-acetyl-alpha-D-muramate + L-alanine + ATP = UDP-N-acetyl-alpha-D-muramoyl-L-alanine + ADP + phosphate + H(+)</text>
        <dbReference type="Rhea" id="RHEA:23372"/>
        <dbReference type="ChEBI" id="CHEBI:15378"/>
        <dbReference type="ChEBI" id="CHEBI:30616"/>
        <dbReference type="ChEBI" id="CHEBI:43474"/>
        <dbReference type="ChEBI" id="CHEBI:57972"/>
        <dbReference type="ChEBI" id="CHEBI:70757"/>
        <dbReference type="ChEBI" id="CHEBI:83898"/>
        <dbReference type="ChEBI" id="CHEBI:456216"/>
        <dbReference type="EC" id="6.3.2.8"/>
    </reaction>
</comment>
<dbReference type="GO" id="GO:0008360">
    <property type="term" value="P:regulation of cell shape"/>
    <property type="evidence" value="ECO:0007669"/>
    <property type="project" value="UniProtKB-KW"/>
</dbReference>
<dbReference type="InterPro" id="IPR013221">
    <property type="entry name" value="Mur_ligase_cen"/>
</dbReference>
<dbReference type="Gene3D" id="3.40.50.720">
    <property type="entry name" value="NAD(P)-binding Rossmann-like Domain"/>
    <property type="match status" value="1"/>
</dbReference>
<sequence length="443" mass="46739">MSGERPWSGRRLHFVGIGGAGMSGLALVAAQMGAEVTGSDRSTGSSYARRLAAVGIGVLEGHDAGHVPAAGEIVVSTAIPETNPERAEGRRRGLRELHRSELLGELTRLKPTIAVAGTHGKTTTSSMVVHALERCGLAPSYLVGGEVRSTGTNAAWDAGEWLVVEADESDRSLLALTPRIAVLTNAELDHHTTYASQREVDATFRAFLELADTVVVWDRPELLALAPSGRRLVPFDARDPRLGPDGSAFDLDGIRVQVPVPGAHNARNAAAALEACRAAGADLAAAARGLHDFAGAGRRFERLGVTPAGALVIDDYAHHPTEVRAALEAARTLGARRIVAVFQPHLFSRTRRHAREFGAALALADHVVVCEVYPARERAEDFPGVSGRLVAAAAADHAAGREVAWLPSLTAAERHLRAILRDGDLVLTLGAGDVDSLGRFLVG</sequence>
<dbReference type="InterPro" id="IPR000713">
    <property type="entry name" value="Mur_ligase_N"/>
</dbReference>
<dbReference type="Pfam" id="PF08245">
    <property type="entry name" value="Mur_ligase_M"/>
    <property type="match status" value="1"/>
</dbReference>
<dbReference type="SUPFAM" id="SSF53623">
    <property type="entry name" value="MurD-like peptide ligases, catalytic domain"/>
    <property type="match status" value="1"/>
</dbReference>
<dbReference type="Gene3D" id="3.90.190.20">
    <property type="entry name" value="Mur ligase, C-terminal domain"/>
    <property type="match status" value="1"/>
</dbReference>
<evidence type="ECO:0000256" key="2">
    <source>
        <dbReference type="ARBA" id="ARBA00004752"/>
    </source>
</evidence>
<comment type="pathway">
    <text evidence="2 14">Cell wall biogenesis; peptidoglycan biosynthesis.</text>
</comment>
<comment type="subcellular location">
    <subcellularLocation>
        <location evidence="1 14">Cytoplasm</location>
    </subcellularLocation>
</comment>
<dbReference type="InterPro" id="IPR036615">
    <property type="entry name" value="Mur_ligase_C_dom_sf"/>
</dbReference>
<keyword evidence="15" id="KW-0472">Membrane</keyword>
<keyword evidence="12 14" id="KW-0961">Cell wall biogenesis/degradation</keyword>
<comment type="similarity">
    <text evidence="14">Belongs to the MurCDEF family.</text>
</comment>
<evidence type="ECO:0000256" key="8">
    <source>
        <dbReference type="ARBA" id="ARBA00022840"/>
    </source>
</evidence>
<gene>
    <name evidence="14" type="primary">murC</name>
    <name evidence="19" type="ORF">AVDCRST_MAG38-207</name>
</gene>
<dbReference type="GO" id="GO:0051301">
    <property type="term" value="P:cell division"/>
    <property type="evidence" value="ECO:0007669"/>
    <property type="project" value="UniProtKB-KW"/>
</dbReference>
<feature type="domain" description="Mur ligase C-terminal" evidence="17">
    <location>
        <begin position="298"/>
        <end position="432"/>
    </location>
</feature>
<feature type="domain" description="Mur ligase N-terminal catalytic" evidence="16">
    <location>
        <begin position="12"/>
        <end position="109"/>
    </location>
</feature>
<dbReference type="SUPFAM" id="SSF51984">
    <property type="entry name" value="MurCD N-terminal domain"/>
    <property type="match status" value="1"/>
</dbReference>
<dbReference type="UniPathway" id="UPA00219"/>
<protein>
    <recommendedName>
        <fullName evidence="3 14">UDP-N-acetylmuramate--L-alanine ligase</fullName>
        <ecNumber evidence="3 14">6.3.2.8</ecNumber>
    </recommendedName>
    <alternativeName>
        <fullName evidence="14">UDP-N-acetylmuramoyl-L-alanine synthetase</fullName>
    </alternativeName>
</protein>
<keyword evidence="7 14" id="KW-0547">Nucleotide-binding</keyword>
<dbReference type="InterPro" id="IPR004101">
    <property type="entry name" value="Mur_ligase_C"/>
</dbReference>
<dbReference type="EMBL" id="CADCVJ010000014">
    <property type="protein sequence ID" value="CAA9462149.1"/>
    <property type="molecule type" value="Genomic_DNA"/>
</dbReference>
<keyword evidence="5 14" id="KW-0436">Ligase</keyword>
<evidence type="ECO:0000259" key="18">
    <source>
        <dbReference type="Pfam" id="PF08245"/>
    </source>
</evidence>
<dbReference type="SUPFAM" id="SSF53244">
    <property type="entry name" value="MurD-like peptide ligases, peptide-binding domain"/>
    <property type="match status" value="1"/>
</dbReference>